<dbReference type="NCBIfam" id="TIGR00151">
    <property type="entry name" value="ispF"/>
    <property type="match status" value="1"/>
</dbReference>
<dbReference type="GO" id="GO:0016114">
    <property type="term" value="P:terpenoid biosynthetic process"/>
    <property type="evidence" value="ECO:0007669"/>
    <property type="project" value="InterPro"/>
</dbReference>
<feature type="binding site" evidence="7">
    <location>
        <begin position="63"/>
        <end position="65"/>
    </location>
    <ligand>
        <name>4-CDP-2-C-methyl-D-erythritol 2-phosphate</name>
        <dbReference type="ChEBI" id="CHEBI:57919"/>
    </ligand>
</feature>
<feature type="binding site" evidence="7">
    <location>
        <position position="49"/>
    </location>
    <ligand>
        <name>a divalent metal cation</name>
        <dbReference type="ChEBI" id="CHEBI:60240"/>
    </ligand>
</feature>
<comment type="similarity">
    <text evidence="7 8">Belongs to the IspF family.</text>
</comment>
<comment type="cofactor">
    <cofactor evidence="7">
        <name>a divalent metal cation</name>
        <dbReference type="ChEBI" id="CHEBI:60240"/>
    </cofactor>
    <text evidence="7">Binds 1 divalent metal cation per subunit.</text>
</comment>
<feature type="binding site" evidence="7">
    <location>
        <position position="17"/>
    </location>
    <ligand>
        <name>a divalent metal cation</name>
        <dbReference type="ChEBI" id="CHEBI:60240"/>
    </ligand>
</feature>
<dbReference type="Pfam" id="PF02542">
    <property type="entry name" value="YgbB"/>
    <property type="match status" value="1"/>
</dbReference>
<feature type="domain" description="2-C-methyl-D-erythritol 2,4-cyclodiphosphate synthase" evidence="9">
    <location>
        <begin position="9"/>
        <end position="161"/>
    </location>
</feature>
<dbReference type="InterPro" id="IPR020555">
    <property type="entry name" value="MECDP_synthase_CS"/>
</dbReference>
<evidence type="ECO:0000256" key="8">
    <source>
        <dbReference type="RuleBase" id="RU004395"/>
    </source>
</evidence>
<feature type="binding site" evidence="7">
    <location>
        <position position="15"/>
    </location>
    <ligand>
        <name>a divalent metal cation</name>
        <dbReference type="ChEBI" id="CHEBI:60240"/>
    </ligand>
</feature>
<dbReference type="PROSITE" id="PS01350">
    <property type="entry name" value="ISPF"/>
    <property type="match status" value="1"/>
</dbReference>
<dbReference type="PANTHER" id="PTHR43181:SF1">
    <property type="entry name" value="2-C-METHYL-D-ERYTHRITOL 2,4-CYCLODIPHOSPHATE SYNTHASE, CHLOROPLASTIC"/>
    <property type="match status" value="1"/>
</dbReference>
<feature type="site" description="Transition state stabilizer" evidence="7">
    <location>
        <position position="41"/>
    </location>
</feature>
<name>A0A6J4UCB1_9BACT</name>
<evidence type="ECO:0000256" key="2">
    <source>
        <dbReference type="ARBA" id="ARBA00004709"/>
    </source>
</evidence>
<dbReference type="Gene3D" id="3.30.1330.50">
    <property type="entry name" value="2-C-methyl-D-erythritol 2,4-cyclodiphosphate synthase"/>
    <property type="match status" value="1"/>
</dbReference>
<feature type="binding site" evidence="7">
    <location>
        <begin position="139"/>
        <end position="142"/>
    </location>
    <ligand>
        <name>4-CDP-2-C-methyl-D-erythritol 2-phosphate</name>
        <dbReference type="ChEBI" id="CHEBI:57919"/>
    </ligand>
</feature>
<dbReference type="PANTHER" id="PTHR43181">
    <property type="entry name" value="2-C-METHYL-D-ERYTHRITOL 2,4-CYCLODIPHOSPHATE SYNTHASE, CHLOROPLASTIC"/>
    <property type="match status" value="1"/>
</dbReference>
<evidence type="ECO:0000259" key="9">
    <source>
        <dbReference type="Pfam" id="PF02542"/>
    </source>
</evidence>
<accession>A0A6J4UCB1</accession>
<feature type="binding site" evidence="7">
    <location>
        <position position="149"/>
    </location>
    <ligand>
        <name>4-CDP-2-C-methyl-D-erythritol 2-phosphate</name>
        <dbReference type="ChEBI" id="CHEBI:57919"/>
    </ligand>
</feature>
<dbReference type="AlphaFoldDB" id="A0A6J4UCB1"/>
<dbReference type="UniPathway" id="UPA00056">
    <property type="reaction ID" value="UER00095"/>
</dbReference>
<feature type="binding site" evidence="7">
    <location>
        <begin position="41"/>
        <end position="42"/>
    </location>
    <ligand>
        <name>4-CDP-2-C-methyl-D-erythritol 2-phosphate</name>
        <dbReference type="ChEBI" id="CHEBI:57919"/>
    </ligand>
</feature>
<evidence type="ECO:0000256" key="7">
    <source>
        <dbReference type="HAMAP-Rule" id="MF_00107"/>
    </source>
</evidence>
<dbReference type="HAMAP" id="MF_00107">
    <property type="entry name" value="IspF"/>
    <property type="match status" value="1"/>
</dbReference>
<dbReference type="InterPro" id="IPR003526">
    <property type="entry name" value="MECDP_synthase"/>
</dbReference>
<evidence type="ECO:0000313" key="10">
    <source>
        <dbReference type="EMBL" id="CAA9544480.1"/>
    </source>
</evidence>
<organism evidence="10">
    <name type="scientific">uncultured Thermomicrobiales bacterium</name>
    <dbReference type="NCBI Taxonomy" id="1645740"/>
    <lineage>
        <taxon>Bacteria</taxon>
        <taxon>Pseudomonadati</taxon>
        <taxon>Thermomicrobiota</taxon>
        <taxon>Thermomicrobia</taxon>
        <taxon>Thermomicrobiales</taxon>
        <taxon>environmental samples</taxon>
    </lineage>
</organism>
<comment type="function">
    <text evidence="7">Involved in the biosynthesis of isopentenyl diphosphate (IPP) and dimethylallyl diphosphate (DMAPP), two major building blocks of isoprenoid compounds. Catalyzes the conversion of 4-diphosphocytidyl-2-C-methyl-D-erythritol 2-phosphate (CDP-ME2P) to 2-C-methyl-D-erythritol 2,4-cyclodiphosphate (ME-CPP) with a corresponding release of cytidine 5-monophosphate (CMP).</text>
</comment>
<feature type="site" description="Transition state stabilizer" evidence="7">
    <location>
        <position position="140"/>
    </location>
</feature>
<dbReference type="InterPro" id="IPR036571">
    <property type="entry name" value="MECDP_synthase_sf"/>
</dbReference>
<evidence type="ECO:0000256" key="1">
    <source>
        <dbReference type="ARBA" id="ARBA00000200"/>
    </source>
</evidence>
<evidence type="ECO:0000256" key="5">
    <source>
        <dbReference type="ARBA" id="ARBA00023229"/>
    </source>
</evidence>
<keyword evidence="5 7" id="KW-0414">Isoprene biosynthesis</keyword>
<dbReference type="EC" id="4.6.1.12" evidence="3 7"/>
<evidence type="ECO:0000256" key="6">
    <source>
        <dbReference type="ARBA" id="ARBA00023239"/>
    </source>
</evidence>
<dbReference type="EMBL" id="CADCWJ010000092">
    <property type="protein sequence ID" value="CAA9544480.1"/>
    <property type="molecule type" value="Genomic_DNA"/>
</dbReference>
<comment type="caution">
    <text evidence="7">Lacks conserved residue(s) required for the propagation of feature annotation.</text>
</comment>
<gene>
    <name evidence="7" type="primary">ispF</name>
    <name evidence="10" type="ORF">AVDCRST_MAG87-359</name>
</gene>
<evidence type="ECO:0000256" key="3">
    <source>
        <dbReference type="ARBA" id="ARBA00012579"/>
    </source>
</evidence>
<dbReference type="GO" id="GO:0008685">
    <property type="term" value="F:2-C-methyl-D-erythritol 2,4-cyclodiphosphate synthase activity"/>
    <property type="evidence" value="ECO:0007669"/>
    <property type="project" value="UniProtKB-UniRule"/>
</dbReference>
<sequence length="169" mass="17701">MKPDCRFPRTGIGYDVHRFAEGRRLVLGGVEIPHERGLDGHSDADVVLHAIADAILGAAALGDIGTHFPPSDARWGGADSRVLLSLVDDLARDAGWMVVNIDVTVIAEAPKINPHAAAMRAELSRCLDLDEGAISLKATTNEGMGFVGRGEGIAAIATAMIAPLDGLSE</sequence>
<protein>
    <recommendedName>
        <fullName evidence="3 7">2-C-methyl-D-erythritol 2,4-cyclodiphosphate synthase</fullName>
        <shortName evidence="7">MECDP-synthase</shortName>
        <shortName evidence="7">MECPP-synthase</shortName>
        <shortName evidence="7">MECPS</shortName>
        <ecNumber evidence="3 7">4.6.1.12</ecNumber>
    </recommendedName>
</protein>
<dbReference type="FunFam" id="3.30.1330.50:FF:000003">
    <property type="entry name" value="2-C-methyl-D-erythritol 2,4-cyclodiphosphate synthase"/>
    <property type="match status" value="1"/>
</dbReference>
<proteinExistence type="inferred from homology"/>
<dbReference type="SUPFAM" id="SSF69765">
    <property type="entry name" value="IpsF-like"/>
    <property type="match status" value="1"/>
</dbReference>
<dbReference type="GO" id="GO:0046872">
    <property type="term" value="F:metal ion binding"/>
    <property type="evidence" value="ECO:0007669"/>
    <property type="project" value="UniProtKB-KW"/>
</dbReference>
<keyword evidence="4 7" id="KW-0479">Metal-binding</keyword>
<comment type="pathway">
    <text evidence="2 7">Isoprenoid biosynthesis; isopentenyl diphosphate biosynthesis via DXP pathway; isopentenyl diphosphate from 1-deoxy-D-xylulose 5-phosphate: step 4/6.</text>
</comment>
<keyword evidence="6 7" id="KW-0456">Lyase</keyword>
<feature type="binding site" evidence="7">
    <location>
        <begin position="15"/>
        <end position="17"/>
    </location>
    <ligand>
        <name>4-CDP-2-C-methyl-D-erythritol 2-phosphate</name>
        <dbReference type="ChEBI" id="CHEBI:57919"/>
    </ligand>
</feature>
<reference evidence="10" key="1">
    <citation type="submission" date="2020-02" db="EMBL/GenBank/DDBJ databases">
        <authorList>
            <person name="Meier V. D."/>
        </authorList>
    </citation>
    <scope>NUCLEOTIDE SEQUENCE</scope>
    <source>
        <strain evidence="10">AVDCRST_MAG87</strain>
    </source>
</reference>
<feature type="binding site" evidence="7">
    <location>
        <position position="146"/>
    </location>
    <ligand>
        <name>4-CDP-2-C-methyl-D-erythritol 2-phosphate</name>
        <dbReference type="ChEBI" id="CHEBI:57919"/>
    </ligand>
</feature>
<dbReference type="CDD" id="cd00554">
    <property type="entry name" value="MECDP_synthase"/>
    <property type="match status" value="1"/>
</dbReference>
<comment type="subunit">
    <text evidence="7">Homotrimer.</text>
</comment>
<evidence type="ECO:0000256" key="4">
    <source>
        <dbReference type="ARBA" id="ARBA00022723"/>
    </source>
</evidence>
<comment type="catalytic activity">
    <reaction evidence="1 7 8">
        <text>4-CDP-2-C-methyl-D-erythritol 2-phosphate = 2-C-methyl-D-erythritol 2,4-cyclic diphosphate + CMP</text>
        <dbReference type="Rhea" id="RHEA:23864"/>
        <dbReference type="ChEBI" id="CHEBI:57919"/>
        <dbReference type="ChEBI" id="CHEBI:58483"/>
        <dbReference type="ChEBI" id="CHEBI:60377"/>
        <dbReference type="EC" id="4.6.1.12"/>
    </reaction>
</comment>
<dbReference type="GO" id="GO:0019288">
    <property type="term" value="P:isopentenyl diphosphate biosynthetic process, methylerythritol 4-phosphate pathway"/>
    <property type="evidence" value="ECO:0007669"/>
    <property type="project" value="UniProtKB-UniRule"/>
</dbReference>